<evidence type="ECO:0000313" key="3">
    <source>
        <dbReference type="Proteomes" id="UP000270988"/>
    </source>
</evidence>
<feature type="compositionally biased region" description="Polar residues" evidence="1">
    <location>
        <begin position="347"/>
        <end position="367"/>
    </location>
</feature>
<name>A0A3S4YTX0_9MICC</name>
<dbReference type="EMBL" id="LR134521">
    <property type="protein sequence ID" value="VEJ31003.1"/>
    <property type="molecule type" value="Genomic_DNA"/>
</dbReference>
<protein>
    <recommendedName>
        <fullName evidence="4">Tat pathway signal sequence domain protein</fullName>
    </recommendedName>
</protein>
<dbReference type="AlphaFoldDB" id="A0A3S4YTX0"/>
<gene>
    <name evidence="2" type="ORF">NCTC10918_02295</name>
</gene>
<evidence type="ECO:0000313" key="2">
    <source>
        <dbReference type="EMBL" id="VEJ31003.1"/>
    </source>
</evidence>
<dbReference type="RefSeq" id="WP_141121534.1">
    <property type="nucleotide sequence ID" value="NZ_LR134521.1"/>
</dbReference>
<dbReference type="InterPro" id="IPR006311">
    <property type="entry name" value="TAT_signal"/>
</dbReference>
<evidence type="ECO:0000256" key="1">
    <source>
        <dbReference type="SAM" id="MobiDB-lite"/>
    </source>
</evidence>
<dbReference type="Proteomes" id="UP000270988">
    <property type="component" value="Chromosome"/>
</dbReference>
<proteinExistence type="predicted"/>
<reference evidence="2 3" key="1">
    <citation type="submission" date="2018-12" db="EMBL/GenBank/DDBJ databases">
        <authorList>
            <consortium name="Pathogen Informatics"/>
        </authorList>
    </citation>
    <scope>NUCLEOTIDE SEQUENCE [LARGE SCALE GENOMIC DNA]</scope>
    <source>
        <strain evidence="2 3">NCTC10918</strain>
    </source>
</reference>
<dbReference type="STRING" id="762948.HMPREF0733_11151"/>
<dbReference type="PROSITE" id="PS51318">
    <property type="entry name" value="TAT"/>
    <property type="match status" value="1"/>
</dbReference>
<sequence>MTHASTRGGLTRRRVLAGAAWTTPIIVSSAVVPAYAASYDDTRPDYGIFTQAFVTHQEQAYDNFLGLDSFSGPVANEQANVPAGSSGLYSAGGGKFTPGGSIGKAKWGGAGFWFSAPKATTKDGKQTYYSGTTTLLAGARLRLEYRFVFPTSFEADGIEPSPWDKNTEDFAASLTVNPTSENGDNPKLVAFNGGAMYGTFSEMTSNGNELIGYVDIKLEQDVVASSHNGGGTQVYNQILASQFGTHFEDIHLEHYGLTTTLTILNGTLRYEPENGAPKSDIDLTGQQAVASIDHVGEPENPDPSTPSTPSDKSKSNSTGSTGDQKNKDQESDFIVRNDIQIDPNDWLSGQKNSNGASKGSTNAQKQN</sequence>
<accession>A0A3S4YTX0</accession>
<evidence type="ECO:0008006" key="4">
    <source>
        <dbReference type="Google" id="ProtNLM"/>
    </source>
</evidence>
<feature type="compositionally biased region" description="Basic and acidic residues" evidence="1">
    <location>
        <begin position="324"/>
        <end position="335"/>
    </location>
</feature>
<feature type="region of interest" description="Disordered" evidence="1">
    <location>
        <begin position="294"/>
        <end position="367"/>
    </location>
</feature>
<organism evidence="2 3">
    <name type="scientific">Rothia dentocariosa</name>
    <dbReference type="NCBI Taxonomy" id="2047"/>
    <lineage>
        <taxon>Bacteria</taxon>
        <taxon>Bacillati</taxon>
        <taxon>Actinomycetota</taxon>
        <taxon>Actinomycetes</taxon>
        <taxon>Micrococcales</taxon>
        <taxon>Micrococcaceae</taxon>
        <taxon>Rothia</taxon>
    </lineage>
</organism>